<dbReference type="AlphaFoldDB" id="A0AAV6QW82"/>
<proteinExistence type="predicted"/>
<evidence type="ECO:0000259" key="1">
    <source>
        <dbReference type="PROSITE" id="PS50041"/>
    </source>
</evidence>
<dbReference type="PANTHER" id="PTHR45784:SF3">
    <property type="entry name" value="C-TYPE LECTIN DOMAIN FAMILY 4 MEMBER K-LIKE-RELATED"/>
    <property type="match status" value="1"/>
</dbReference>
<comment type="caution">
    <text evidence="2">The sequence shown here is derived from an EMBL/GenBank/DDBJ whole genome shotgun (WGS) entry which is preliminary data.</text>
</comment>
<evidence type="ECO:0000313" key="2">
    <source>
        <dbReference type="EMBL" id="KAG7496573.1"/>
    </source>
</evidence>
<gene>
    <name evidence="2" type="ORF">JOB18_021353</name>
</gene>
<protein>
    <recommendedName>
        <fullName evidence="1">C-type lectin domain-containing protein</fullName>
    </recommendedName>
</protein>
<dbReference type="InterPro" id="IPR001304">
    <property type="entry name" value="C-type_lectin-like"/>
</dbReference>
<dbReference type="Proteomes" id="UP000693946">
    <property type="component" value="Linkage Group LG3"/>
</dbReference>
<feature type="domain" description="C-type lectin" evidence="1">
    <location>
        <begin position="5"/>
        <end position="97"/>
    </location>
</feature>
<dbReference type="EMBL" id="JAGKHQ010000015">
    <property type="protein sequence ID" value="KAG7496573.1"/>
    <property type="molecule type" value="Genomic_DNA"/>
</dbReference>
<evidence type="ECO:0000313" key="3">
    <source>
        <dbReference type="Proteomes" id="UP000693946"/>
    </source>
</evidence>
<keyword evidence="3" id="KW-1185">Reference proteome</keyword>
<sequence length="267" mass="31068">MYKDLAFAGNAEDMKRLIAAAGSGYQGDVWIGLKDRFYNWWWSTPFPNPYINDSTSVRLWAKNQPNNKRWDKSLCVTFMNGFWYDVNCSATFSSVCHNNSNTDTHGLHRYVFVKEKKTWHEAQANCRRYHTDLARVRSHTENEQLQAVVPDGVFAFIGLYRHLWNKWSNGAPSTFKYWADGHPLGPPHNCAASVINAEHHGHWVEKSCQSERHFMCYSNQTRVFRLELKSTVDLEIDPVLRENVIKEIEARLKEKGFTGDFKLTWIS</sequence>
<organism evidence="2 3">
    <name type="scientific">Solea senegalensis</name>
    <name type="common">Senegalese sole</name>
    <dbReference type="NCBI Taxonomy" id="28829"/>
    <lineage>
        <taxon>Eukaryota</taxon>
        <taxon>Metazoa</taxon>
        <taxon>Chordata</taxon>
        <taxon>Craniata</taxon>
        <taxon>Vertebrata</taxon>
        <taxon>Euteleostomi</taxon>
        <taxon>Actinopterygii</taxon>
        <taxon>Neopterygii</taxon>
        <taxon>Teleostei</taxon>
        <taxon>Neoteleostei</taxon>
        <taxon>Acanthomorphata</taxon>
        <taxon>Carangaria</taxon>
        <taxon>Pleuronectiformes</taxon>
        <taxon>Pleuronectoidei</taxon>
        <taxon>Soleidae</taxon>
        <taxon>Solea</taxon>
    </lineage>
</organism>
<dbReference type="Pfam" id="PF00059">
    <property type="entry name" value="Lectin_C"/>
    <property type="match status" value="2"/>
</dbReference>
<reference evidence="2 3" key="1">
    <citation type="journal article" date="2021" name="Sci. Rep.">
        <title>Chromosome anchoring in Senegalese sole (Solea senegalensis) reveals sex-associated markers and genome rearrangements in flatfish.</title>
        <authorList>
            <person name="Guerrero-Cozar I."/>
            <person name="Gomez-Garrido J."/>
            <person name="Berbel C."/>
            <person name="Martinez-Blanch J.F."/>
            <person name="Alioto T."/>
            <person name="Claros M.G."/>
            <person name="Gagnaire P.A."/>
            <person name="Manchado M."/>
        </authorList>
    </citation>
    <scope>NUCLEOTIDE SEQUENCE [LARGE SCALE GENOMIC DNA]</scope>
    <source>
        <strain evidence="2">Sse05_10M</strain>
    </source>
</reference>
<name>A0AAV6QW82_SOLSE</name>
<dbReference type="PANTHER" id="PTHR45784">
    <property type="entry name" value="C-TYPE LECTIN DOMAIN FAMILY 20 MEMBER A-RELATED"/>
    <property type="match status" value="1"/>
</dbReference>
<dbReference type="SMART" id="SM00034">
    <property type="entry name" value="CLECT"/>
    <property type="match status" value="1"/>
</dbReference>
<feature type="domain" description="C-type lectin" evidence="1">
    <location>
        <begin position="105"/>
        <end position="217"/>
    </location>
</feature>
<accession>A0AAV6QW82</accession>
<dbReference type="PROSITE" id="PS50041">
    <property type="entry name" value="C_TYPE_LECTIN_2"/>
    <property type="match status" value="2"/>
</dbReference>